<keyword evidence="2" id="KW-1185">Reference proteome</keyword>
<gene>
    <name evidence="1" type="ORF">SAMN05421693_11274</name>
</gene>
<sequence length="218" mass="25111">MNDIEKQSIGEAIYNSVRLISKVGAEIEALATIMKNEVDQAIADGSLGDNIKIIEKWESDCWYDDNDWVVYHYKFWIGISPKNRRSKAERYLYIEFTLDPETAYEGELICKEPSIEISLWDEVFDGAEDCDLQAQVLRNFAPDARRWTDQCWIYSIYLTSVNNVHDVKRKIIEPIAKLLKNNDPVAAGLTRLDGVVHYEKKQMDGETKYIALGRQPTP</sequence>
<dbReference type="EMBL" id="FOFO01000012">
    <property type="protein sequence ID" value="SEP96821.1"/>
    <property type="molecule type" value="Genomic_DNA"/>
</dbReference>
<name>A0A1H9C751_9GAMM</name>
<dbReference type="Proteomes" id="UP000199496">
    <property type="component" value="Unassembled WGS sequence"/>
</dbReference>
<organism evidence="1 2">
    <name type="scientific">Ectothiorhodospira magna</name>
    <dbReference type="NCBI Taxonomy" id="867345"/>
    <lineage>
        <taxon>Bacteria</taxon>
        <taxon>Pseudomonadati</taxon>
        <taxon>Pseudomonadota</taxon>
        <taxon>Gammaproteobacteria</taxon>
        <taxon>Chromatiales</taxon>
        <taxon>Ectothiorhodospiraceae</taxon>
        <taxon>Ectothiorhodospira</taxon>
    </lineage>
</organism>
<proteinExistence type="predicted"/>
<dbReference type="RefSeq" id="WP_090206150.1">
    <property type="nucleotide sequence ID" value="NZ_FOFO01000012.1"/>
</dbReference>
<evidence type="ECO:0000313" key="2">
    <source>
        <dbReference type="Proteomes" id="UP000199496"/>
    </source>
</evidence>
<protein>
    <submittedName>
        <fullName evidence="1">Uncharacterized protein</fullName>
    </submittedName>
</protein>
<dbReference type="STRING" id="867345.SAMN05421693_11274"/>
<dbReference type="OrthoDB" id="6977728at2"/>
<dbReference type="AlphaFoldDB" id="A0A1H9C751"/>
<accession>A0A1H9C751</accession>
<reference evidence="1 2" key="1">
    <citation type="submission" date="2016-10" db="EMBL/GenBank/DDBJ databases">
        <authorList>
            <person name="de Groot N.N."/>
        </authorList>
    </citation>
    <scope>NUCLEOTIDE SEQUENCE [LARGE SCALE GENOMIC DNA]</scope>
    <source>
        <strain evidence="1 2">B7-7</strain>
    </source>
</reference>
<evidence type="ECO:0000313" key="1">
    <source>
        <dbReference type="EMBL" id="SEP96821.1"/>
    </source>
</evidence>